<proteinExistence type="predicted"/>
<feature type="transmembrane region" description="Helical" evidence="1">
    <location>
        <begin position="12"/>
        <end position="38"/>
    </location>
</feature>
<organism evidence="2">
    <name type="scientific">Ixodes ricinus</name>
    <name type="common">Common tick</name>
    <name type="synonym">Acarus ricinus</name>
    <dbReference type="NCBI Taxonomy" id="34613"/>
    <lineage>
        <taxon>Eukaryota</taxon>
        <taxon>Metazoa</taxon>
        <taxon>Ecdysozoa</taxon>
        <taxon>Arthropoda</taxon>
        <taxon>Chelicerata</taxon>
        <taxon>Arachnida</taxon>
        <taxon>Acari</taxon>
        <taxon>Parasitiformes</taxon>
        <taxon>Ixodida</taxon>
        <taxon>Ixodoidea</taxon>
        <taxon>Ixodidae</taxon>
        <taxon>Ixodinae</taxon>
        <taxon>Ixodes</taxon>
    </lineage>
</organism>
<protein>
    <submittedName>
        <fullName evidence="2">Uncharacterized protein</fullName>
    </submittedName>
</protein>
<keyword evidence="1" id="KW-0472">Membrane</keyword>
<dbReference type="EMBL" id="GIFC01003445">
    <property type="protein sequence ID" value="MXU85528.1"/>
    <property type="molecule type" value="Transcribed_RNA"/>
</dbReference>
<keyword evidence="1" id="KW-1133">Transmembrane helix</keyword>
<feature type="transmembrane region" description="Helical" evidence="1">
    <location>
        <begin position="50"/>
        <end position="70"/>
    </location>
</feature>
<evidence type="ECO:0000256" key="1">
    <source>
        <dbReference type="SAM" id="Phobius"/>
    </source>
</evidence>
<keyword evidence="1" id="KW-0812">Transmembrane</keyword>
<name>A0A6B0U1S8_IXORI</name>
<accession>A0A6B0U1S8</accession>
<sequence length="86" mass="9495">MPWYYQQGAWIPGLYSCLLDLIPTVSLATLLTTLASLCTTSLSDRCAVQLLHSCVCVSISELVALTFTFLSCSAYRSNTWKFAPHT</sequence>
<reference evidence="2" key="1">
    <citation type="submission" date="2019-12" db="EMBL/GenBank/DDBJ databases">
        <title>An insight into the sialome of adult female Ixodes ricinus ticks feeding for 6 days.</title>
        <authorList>
            <person name="Perner J."/>
            <person name="Ribeiro J.M.C."/>
        </authorList>
    </citation>
    <scope>NUCLEOTIDE SEQUENCE</scope>
    <source>
        <strain evidence="2">Semi-engorged</strain>
        <tissue evidence="2">Salivary glands</tissue>
    </source>
</reference>
<dbReference type="AlphaFoldDB" id="A0A6B0U1S8"/>
<evidence type="ECO:0000313" key="2">
    <source>
        <dbReference type="EMBL" id="MXU85528.1"/>
    </source>
</evidence>